<feature type="transmembrane region" description="Helical" evidence="1">
    <location>
        <begin position="162"/>
        <end position="183"/>
    </location>
</feature>
<feature type="transmembrane region" description="Helical" evidence="1">
    <location>
        <begin position="89"/>
        <end position="109"/>
    </location>
</feature>
<comment type="caution">
    <text evidence="2">The sequence shown here is derived from an EMBL/GenBank/DDBJ whole genome shotgun (WGS) entry which is preliminary data.</text>
</comment>
<dbReference type="AlphaFoldDB" id="A0A8H3YE30"/>
<proteinExistence type="predicted"/>
<evidence type="ECO:0000313" key="3">
    <source>
        <dbReference type="Proteomes" id="UP000620104"/>
    </source>
</evidence>
<keyword evidence="3" id="KW-1185">Reference proteome</keyword>
<dbReference type="Proteomes" id="UP000620104">
    <property type="component" value="Unassembled WGS sequence"/>
</dbReference>
<accession>A0A8H3YE30</accession>
<feature type="transmembrane region" description="Helical" evidence="1">
    <location>
        <begin position="6"/>
        <end position="25"/>
    </location>
</feature>
<feature type="transmembrane region" description="Helical" evidence="1">
    <location>
        <begin position="57"/>
        <end position="77"/>
    </location>
</feature>
<feature type="transmembrane region" description="Helical" evidence="1">
    <location>
        <begin position="342"/>
        <end position="363"/>
    </location>
</feature>
<name>A0A8H3YE30_9TREE</name>
<keyword evidence="1" id="KW-0472">Membrane</keyword>
<dbReference type="EMBL" id="BLZA01000017">
    <property type="protein sequence ID" value="GHJ86004.1"/>
    <property type="molecule type" value="Genomic_DNA"/>
</dbReference>
<protein>
    <submittedName>
        <fullName evidence="2">Uncharacterized protein</fullName>
    </submittedName>
</protein>
<keyword evidence="1" id="KW-1133">Transmembrane helix</keyword>
<keyword evidence="1" id="KW-0812">Transmembrane</keyword>
<feature type="transmembrane region" description="Helical" evidence="1">
    <location>
        <begin position="246"/>
        <end position="268"/>
    </location>
</feature>
<feature type="transmembrane region" description="Helical" evidence="1">
    <location>
        <begin position="416"/>
        <end position="441"/>
    </location>
</feature>
<sequence>MGAQEVAAAIAILTATPAAAIYSVARWDASRFLIAPETKKDMEEDTTKKKPTRLQECLRFLCFLAFMAACWGAGWSLQYLPAVMRDAGILLLMCGFPVISSTYGGGVLFGTANEVFRIEEVEGKSVLRGDTVRRTCSQRALTASVGALVLSCTYYRTGYTAIMILIGSGMMFSSSLLMGLETTKASLPLWTSAKWYSIIAGTVVTVAYGLPPLIDWLLPKFKKHSTETPARAESSITAWTDSATQIYAIVCAAMWGSITCGVLLSRLYRIDAANARRKNITTALNPAVRPRYLQDASLKSSSTASDATTSYASTPAIKVMSPLEMLMSGSLRELVYGPWYSGLAYACMALMLIFAMPTILSIFPMMEVIKKEAIQSGAQWDNSTWLSSSIVSLSSLPHFASHADHSLLVSTRLQCVAIYASTYLGLLPIPMLLAVGILAAIRGESGFVWRETFNWAPFGSSVEPDSPFTEK</sequence>
<dbReference type="OrthoDB" id="2590724at2759"/>
<gene>
    <name evidence="2" type="ORF">NliqN6_2406</name>
</gene>
<evidence type="ECO:0000256" key="1">
    <source>
        <dbReference type="SAM" id="Phobius"/>
    </source>
</evidence>
<reference evidence="2" key="1">
    <citation type="submission" date="2020-07" db="EMBL/GenBank/DDBJ databases">
        <title>Draft Genome Sequence of a Deep-Sea Yeast, Naganishia (Cryptococcus) liquefaciens strain N6.</title>
        <authorList>
            <person name="Han Y.W."/>
            <person name="Kajitani R."/>
            <person name="Morimoto H."/>
            <person name="Parhat M."/>
            <person name="Tsubouchi H."/>
            <person name="Bakenova O."/>
            <person name="Ogata M."/>
            <person name="Argunhan B."/>
            <person name="Aoki R."/>
            <person name="Kajiwara S."/>
            <person name="Itoh T."/>
            <person name="Iwasaki H."/>
        </authorList>
    </citation>
    <scope>NUCLEOTIDE SEQUENCE</scope>
    <source>
        <strain evidence="2">N6</strain>
    </source>
</reference>
<organism evidence="2 3">
    <name type="scientific">Naganishia liquefaciens</name>
    <dbReference type="NCBI Taxonomy" id="104408"/>
    <lineage>
        <taxon>Eukaryota</taxon>
        <taxon>Fungi</taxon>
        <taxon>Dikarya</taxon>
        <taxon>Basidiomycota</taxon>
        <taxon>Agaricomycotina</taxon>
        <taxon>Tremellomycetes</taxon>
        <taxon>Filobasidiales</taxon>
        <taxon>Filobasidiaceae</taxon>
        <taxon>Naganishia</taxon>
    </lineage>
</organism>
<feature type="transmembrane region" description="Helical" evidence="1">
    <location>
        <begin position="195"/>
        <end position="214"/>
    </location>
</feature>
<evidence type="ECO:0000313" key="2">
    <source>
        <dbReference type="EMBL" id="GHJ86004.1"/>
    </source>
</evidence>